<sequence length="160" mass="17887">MLPETQAFVNDADWRDRFEAELTSPDLTANEIAVMLLANPPGWIQGLMRLRNAVVTLVGLKTVRMAAGASVGGFPVVEQSPSHIVLGFDDKHLDFRIIVDVFEDDPNKKSFGVSTYVRRHNLLGHIYMMFVAPFHRRIVPATMRPVGRNIHPVQKIGVTV</sequence>
<reference evidence="1" key="1">
    <citation type="journal article" date="2015" name="Int. J. Syst. Evol. Microbiol.">
        <title>Rhizobium alvei sp. nov., isolated from a freshwater river.</title>
        <authorList>
            <person name="Sheu S.Y."/>
            <person name="Huang H.W."/>
            <person name="Young C.C."/>
            <person name="Chen W.M."/>
        </authorList>
    </citation>
    <scope>NUCLEOTIDE SEQUENCE</scope>
    <source>
        <strain evidence="1">TNR-22</strain>
    </source>
</reference>
<dbReference type="Proteomes" id="UP001174932">
    <property type="component" value="Unassembled WGS sequence"/>
</dbReference>
<evidence type="ECO:0000313" key="2">
    <source>
        <dbReference type="Proteomes" id="UP001174932"/>
    </source>
</evidence>
<evidence type="ECO:0000313" key="1">
    <source>
        <dbReference type="EMBL" id="MDO6964898.1"/>
    </source>
</evidence>
<protein>
    <submittedName>
        <fullName evidence="1">DUF2867 domain-containing protein</fullName>
    </submittedName>
</protein>
<dbReference type="EMBL" id="JAUOZU010000008">
    <property type="protein sequence ID" value="MDO6964898.1"/>
    <property type="molecule type" value="Genomic_DNA"/>
</dbReference>
<name>A0ABT8YNF6_9HYPH</name>
<dbReference type="RefSeq" id="WP_304376820.1">
    <property type="nucleotide sequence ID" value="NZ_JAUOZU010000008.1"/>
</dbReference>
<gene>
    <name evidence="1" type="ORF">Q4481_13100</name>
</gene>
<proteinExistence type="predicted"/>
<organism evidence="1 2">
    <name type="scientific">Rhizobium alvei</name>
    <dbReference type="NCBI Taxonomy" id="1132659"/>
    <lineage>
        <taxon>Bacteria</taxon>
        <taxon>Pseudomonadati</taxon>
        <taxon>Pseudomonadota</taxon>
        <taxon>Alphaproteobacteria</taxon>
        <taxon>Hyphomicrobiales</taxon>
        <taxon>Rhizobiaceae</taxon>
        <taxon>Rhizobium/Agrobacterium group</taxon>
        <taxon>Rhizobium</taxon>
    </lineage>
</organism>
<reference evidence="1" key="2">
    <citation type="submission" date="2023-07" db="EMBL/GenBank/DDBJ databases">
        <authorList>
            <person name="Shen H."/>
        </authorList>
    </citation>
    <scope>NUCLEOTIDE SEQUENCE</scope>
    <source>
        <strain evidence="1">TNR-22</strain>
    </source>
</reference>
<accession>A0ABT8YNF6</accession>
<keyword evidence="2" id="KW-1185">Reference proteome</keyword>
<dbReference type="Pfam" id="PF11066">
    <property type="entry name" value="DUF2867"/>
    <property type="match status" value="1"/>
</dbReference>
<dbReference type="InterPro" id="IPR021295">
    <property type="entry name" value="DUF2867"/>
</dbReference>
<comment type="caution">
    <text evidence="1">The sequence shown here is derived from an EMBL/GenBank/DDBJ whole genome shotgun (WGS) entry which is preliminary data.</text>
</comment>